<dbReference type="AlphaFoldDB" id="A0A6P6AXM7"/>
<name>A0A6P6AXM7_DURZI</name>
<dbReference type="RefSeq" id="XP_022769510.1">
    <property type="nucleotide sequence ID" value="XM_022913775.1"/>
</dbReference>
<proteinExistence type="predicted"/>
<sequence length="349" mass="39395">MTKMFLAAFGSKQKLFSIFLVSLKVTLRVFITLKNEELATFVNQYYTSVESYAGQLFQFISQHLKARLANCLACTNGQSPAKGSKRFFKFPLVKAFPRRSSLAPSGPQSSRLISQPSQQSFSQGISSQHTLFSQISQSLLDEVVTTDQRFGSQERENTAKMFSSLPPTNFTREDGQMLVSRSSTNLIRKWNSASAPEHRCQTSEELEHPLSLIETSLNRMILDTVQSDVMQVNKGTKEVLLEMEGIQQKLIAEDTSLQLMNKGQEVIKASLDGSMKEISDQLNKDIHRDKLQQFFLVLSALPEQTEASLIKLQNELSNTFTNEIKFLSGNCLQFEDTQQKRSSCYCYST</sequence>
<protein>
    <submittedName>
        <fullName evidence="2">Protein PAIR1-like</fullName>
    </submittedName>
</protein>
<dbReference type="GO" id="GO:0005634">
    <property type="term" value="C:nucleus"/>
    <property type="evidence" value="ECO:0007669"/>
    <property type="project" value="TreeGrafter"/>
</dbReference>
<dbReference type="OrthoDB" id="1920658at2759"/>
<accession>A0A6P6AXM7</accession>
<dbReference type="GeneID" id="111313024"/>
<gene>
    <name evidence="2" type="primary">LOC111313024</name>
</gene>
<reference evidence="2" key="1">
    <citation type="submission" date="2025-08" db="UniProtKB">
        <authorList>
            <consortium name="RefSeq"/>
        </authorList>
    </citation>
    <scope>IDENTIFICATION</scope>
    <source>
        <tissue evidence="2">Fruit stalk</tissue>
    </source>
</reference>
<dbReference type="GO" id="GO:0009553">
    <property type="term" value="P:embryo sac development"/>
    <property type="evidence" value="ECO:0007669"/>
    <property type="project" value="TreeGrafter"/>
</dbReference>
<dbReference type="PANTHER" id="PTHR37695:SF1">
    <property type="entry name" value="RECOMBINATION INITIATION DEFECTS 3-RELATED"/>
    <property type="match status" value="1"/>
</dbReference>
<dbReference type="KEGG" id="dzi:111313024"/>
<dbReference type="Proteomes" id="UP000515121">
    <property type="component" value="Unplaced"/>
</dbReference>
<organism evidence="1 2">
    <name type="scientific">Durio zibethinus</name>
    <name type="common">Durian</name>
    <dbReference type="NCBI Taxonomy" id="66656"/>
    <lineage>
        <taxon>Eukaryota</taxon>
        <taxon>Viridiplantae</taxon>
        <taxon>Streptophyta</taxon>
        <taxon>Embryophyta</taxon>
        <taxon>Tracheophyta</taxon>
        <taxon>Spermatophyta</taxon>
        <taxon>Magnoliopsida</taxon>
        <taxon>eudicotyledons</taxon>
        <taxon>Gunneridae</taxon>
        <taxon>Pentapetalae</taxon>
        <taxon>rosids</taxon>
        <taxon>malvids</taxon>
        <taxon>Malvales</taxon>
        <taxon>Malvaceae</taxon>
        <taxon>Helicteroideae</taxon>
        <taxon>Durio</taxon>
    </lineage>
</organism>
<dbReference type="GO" id="GO:0042138">
    <property type="term" value="P:meiotic DNA double-strand break formation"/>
    <property type="evidence" value="ECO:0007669"/>
    <property type="project" value="TreeGrafter"/>
</dbReference>
<dbReference type="GO" id="GO:0009556">
    <property type="term" value="P:microsporogenesis"/>
    <property type="evidence" value="ECO:0007669"/>
    <property type="project" value="TreeGrafter"/>
</dbReference>
<evidence type="ECO:0000313" key="2">
    <source>
        <dbReference type="RefSeq" id="XP_022769510.1"/>
    </source>
</evidence>
<dbReference type="GO" id="GO:0070192">
    <property type="term" value="P:chromosome organization involved in meiotic cell cycle"/>
    <property type="evidence" value="ECO:0007669"/>
    <property type="project" value="InterPro"/>
</dbReference>
<dbReference type="PANTHER" id="PTHR37695">
    <property type="entry name" value="RECOMBINATION INITIATION DEFECTS 3-RELATED"/>
    <property type="match status" value="1"/>
</dbReference>
<keyword evidence="1" id="KW-1185">Reference proteome</keyword>
<dbReference type="InterPro" id="IPR034546">
    <property type="entry name" value="PAIR1"/>
</dbReference>
<evidence type="ECO:0000313" key="1">
    <source>
        <dbReference type="Proteomes" id="UP000515121"/>
    </source>
</evidence>